<dbReference type="InterPro" id="IPR003029">
    <property type="entry name" value="S1_domain"/>
</dbReference>
<dbReference type="InterPro" id="IPR014464">
    <property type="entry name" value="CvfB_fam"/>
</dbReference>
<dbReference type="PANTHER" id="PTHR37296">
    <property type="entry name" value="CONSERVED VIRULENCE FACTOR B"/>
    <property type="match status" value="1"/>
</dbReference>
<keyword evidence="4" id="KW-1185">Reference proteome</keyword>
<evidence type="ECO:0000313" key="3">
    <source>
        <dbReference type="EMBL" id="CCH51179.1"/>
    </source>
</evidence>
<dbReference type="PIRSF" id="PIRSF012524">
    <property type="entry name" value="YitL_S1"/>
    <property type="match status" value="1"/>
</dbReference>
<dbReference type="AlphaFoldDB" id="I2GBA5"/>
<sequence>MIRIGQMNRLRALRETSVGVFLGDRDGNDLLLPNKYVPETLEIDDMIDVFVYTDSEDRPVATTRLPYVERDEFGFLEVVAVTNFGAFLDWGLEKDLLVPLKEQQLPMKVGQRYVVFLYLDRDTGRLVASSRINSFLDDDASDLEAGQAVDLMVYERTDLGYNVIINNRYRGLLYTNELFKRVTVGDRLEGYIKTIRPDKRADVTLQKPGYEGIEPNAQLILDKLKAAGGFLPLNDESAPEAIYRTLEMSKKTFKKAIGSLYRERAIRIEPDGIRLV</sequence>
<dbReference type="GO" id="GO:0003676">
    <property type="term" value="F:nucleic acid binding"/>
    <property type="evidence" value="ECO:0007669"/>
    <property type="project" value="InterPro"/>
</dbReference>
<dbReference type="PANTHER" id="PTHR37296:SF1">
    <property type="entry name" value="CONSERVED VIRULENCE FACTOR B"/>
    <property type="match status" value="1"/>
</dbReference>
<organism evidence="3 4">
    <name type="scientific">Fibrisoma limi BUZ 3</name>
    <dbReference type="NCBI Taxonomy" id="1185876"/>
    <lineage>
        <taxon>Bacteria</taxon>
        <taxon>Pseudomonadati</taxon>
        <taxon>Bacteroidota</taxon>
        <taxon>Cytophagia</taxon>
        <taxon>Cytophagales</taxon>
        <taxon>Spirosomataceae</taxon>
        <taxon>Fibrisoma</taxon>
    </lineage>
</organism>
<dbReference type="STRING" id="1185876.BN8_00093"/>
<comment type="similarity">
    <text evidence="1">Belongs to the CvfB family.</text>
</comment>
<dbReference type="InterPro" id="IPR012340">
    <property type="entry name" value="NA-bd_OB-fold"/>
</dbReference>
<feature type="domain" description="S1 motif" evidence="2">
    <location>
        <begin position="69"/>
        <end position="131"/>
    </location>
</feature>
<dbReference type="EMBL" id="CAIT01000003">
    <property type="protein sequence ID" value="CCH51179.1"/>
    <property type="molecule type" value="Genomic_DNA"/>
</dbReference>
<name>I2GBA5_9BACT</name>
<dbReference type="eggNOG" id="COG2996">
    <property type="taxonomic scope" value="Bacteria"/>
</dbReference>
<dbReference type="InterPro" id="IPR039566">
    <property type="entry name" value="CvfB_S1_st"/>
</dbReference>
<gene>
    <name evidence="3" type="ORF">BN8_00093</name>
</gene>
<dbReference type="Pfam" id="PF13509">
    <property type="entry name" value="S1_2"/>
    <property type="match status" value="2"/>
</dbReference>
<protein>
    <recommendedName>
        <fullName evidence="2">S1 motif domain-containing protein</fullName>
    </recommendedName>
</protein>
<dbReference type="Gene3D" id="2.40.50.140">
    <property type="entry name" value="Nucleic acid-binding proteins"/>
    <property type="match status" value="2"/>
</dbReference>
<dbReference type="Gene3D" id="1.10.10.10">
    <property type="entry name" value="Winged helix-like DNA-binding domain superfamily/Winged helix DNA-binding domain"/>
    <property type="match status" value="1"/>
</dbReference>
<comment type="caution">
    <text evidence="3">The sequence shown here is derived from an EMBL/GenBank/DDBJ whole genome shotgun (WGS) entry which is preliminary data.</text>
</comment>
<proteinExistence type="inferred from homology"/>
<feature type="domain" description="S1 motif" evidence="2">
    <location>
        <begin position="144"/>
        <end position="206"/>
    </location>
</feature>
<evidence type="ECO:0000259" key="2">
    <source>
        <dbReference type="SMART" id="SM00316"/>
    </source>
</evidence>
<evidence type="ECO:0000256" key="1">
    <source>
        <dbReference type="PIRNR" id="PIRNR012524"/>
    </source>
</evidence>
<dbReference type="SMART" id="SM00316">
    <property type="entry name" value="S1"/>
    <property type="match status" value="2"/>
</dbReference>
<dbReference type="InterPro" id="IPR040764">
    <property type="entry name" value="CvfB_WH"/>
</dbReference>
<dbReference type="OrthoDB" id="9801597at2"/>
<accession>I2GBA5</accession>
<reference evidence="3 4" key="1">
    <citation type="journal article" date="2012" name="J. Bacteriol.">
        <title>Genome Sequence of the Filamentous Bacterium Fibrisoma limi BUZ 3T.</title>
        <authorList>
            <person name="Filippini M."/>
            <person name="Qi W."/>
            <person name="Jaenicke S."/>
            <person name="Goesmann A."/>
            <person name="Smits T.H."/>
            <person name="Bagheri H.C."/>
        </authorList>
    </citation>
    <scope>NUCLEOTIDE SEQUENCE [LARGE SCALE GENOMIC DNA]</scope>
    <source>
        <strain evidence="4">BUZ 3T</strain>
    </source>
</reference>
<dbReference type="Proteomes" id="UP000009309">
    <property type="component" value="Unassembled WGS sequence"/>
</dbReference>
<dbReference type="Pfam" id="PF17783">
    <property type="entry name" value="WHD_CvfB"/>
    <property type="match status" value="1"/>
</dbReference>
<dbReference type="InterPro" id="IPR036388">
    <property type="entry name" value="WH-like_DNA-bd_sf"/>
</dbReference>
<evidence type="ECO:0000313" key="4">
    <source>
        <dbReference type="Proteomes" id="UP000009309"/>
    </source>
</evidence>
<dbReference type="RefSeq" id="WP_009279769.1">
    <property type="nucleotide sequence ID" value="NZ_CAIT01000003.1"/>
</dbReference>